<comment type="caution">
    <text evidence="2">The sequence shown here is derived from an EMBL/GenBank/DDBJ whole genome shotgun (WGS) entry which is preliminary data.</text>
</comment>
<evidence type="ECO:0000256" key="1">
    <source>
        <dbReference type="SAM" id="Phobius"/>
    </source>
</evidence>
<keyword evidence="3" id="KW-1185">Reference proteome</keyword>
<name>A0AAV4CGD5_9GAST</name>
<evidence type="ECO:0000313" key="3">
    <source>
        <dbReference type="Proteomes" id="UP000735302"/>
    </source>
</evidence>
<feature type="transmembrane region" description="Helical" evidence="1">
    <location>
        <begin position="55"/>
        <end position="75"/>
    </location>
</feature>
<evidence type="ECO:0000313" key="2">
    <source>
        <dbReference type="EMBL" id="GFO31804.1"/>
    </source>
</evidence>
<reference evidence="2 3" key="1">
    <citation type="journal article" date="2021" name="Elife">
        <title>Chloroplast acquisition without the gene transfer in kleptoplastic sea slugs, Plakobranchus ocellatus.</title>
        <authorList>
            <person name="Maeda T."/>
            <person name="Takahashi S."/>
            <person name="Yoshida T."/>
            <person name="Shimamura S."/>
            <person name="Takaki Y."/>
            <person name="Nagai Y."/>
            <person name="Toyoda A."/>
            <person name="Suzuki Y."/>
            <person name="Arimoto A."/>
            <person name="Ishii H."/>
            <person name="Satoh N."/>
            <person name="Nishiyama T."/>
            <person name="Hasebe M."/>
            <person name="Maruyama T."/>
            <person name="Minagawa J."/>
            <person name="Obokata J."/>
            <person name="Shigenobu S."/>
        </authorList>
    </citation>
    <scope>NUCLEOTIDE SEQUENCE [LARGE SCALE GENOMIC DNA]</scope>
</reference>
<keyword evidence="1" id="KW-1133">Transmembrane helix</keyword>
<dbReference type="Proteomes" id="UP000735302">
    <property type="component" value="Unassembled WGS sequence"/>
</dbReference>
<organism evidence="2 3">
    <name type="scientific">Plakobranchus ocellatus</name>
    <dbReference type="NCBI Taxonomy" id="259542"/>
    <lineage>
        <taxon>Eukaryota</taxon>
        <taxon>Metazoa</taxon>
        <taxon>Spiralia</taxon>
        <taxon>Lophotrochozoa</taxon>
        <taxon>Mollusca</taxon>
        <taxon>Gastropoda</taxon>
        <taxon>Heterobranchia</taxon>
        <taxon>Euthyneura</taxon>
        <taxon>Panpulmonata</taxon>
        <taxon>Sacoglossa</taxon>
        <taxon>Placobranchoidea</taxon>
        <taxon>Plakobranchidae</taxon>
        <taxon>Plakobranchus</taxon>
    </lineage>
</organism>
<dbReference type="EMBL" id="BLXT01006428">
    <property type="protein sequence ID" value="GFO31804.1"/>
    <property type="molecule type" value="Genomic_DNA"/>
</dbReference>
<dbReference type="AlphaFoldDB" id="A0AAV4CGD5"/>
<sequence>MVSALDFILVFGSFVQMVPAIDFSLAVYSLVQMVSALDFILVFDSLVQMVPALDFILVFGSLLQLFPALDFVLVFDSLVQLLPSYRLRPCFPWQERRNGWRRKYPETVVLFVMILKMLKMLHHFCIKTDLSCLWFRTVSFLQKKYLSITDLLIENII</sequence>
<protein>
    <submittedName>
        <fullName evidence="2">Uncharacterized protein</fullName>
    </submittedName>
</protein>
<keyword evidence="1" id="KW-0472">Membrane</keyword>
<keyword evidence="1" id="KW-0812">Transmembrane</keyword>
<proteinExistence type="predicted"/>
<gene>
    <name evidence="2" type="ORF">PoB_005830900</name>
</gene>
<accession>A0AAV4CGD5</accession>